<name>A0A2S9YEP4_9BACT</name>
<feature type="compositionally biased region" description="Acidic residues" evidence="1">
    <location>
        <begin position="52"/>
        <end position="64"/>
    </location>
</feature>
<dbReference type="PROSITE" id="PS51257">
    <property type="entry name" value="PROKAR_LIPOPROTEIN"/>
    <property type="match status" value="1"/>
</dbReference>
<evidence type="ECO:0008006" key="4">
    <source>
        <dbReference type="Google" id="ProtNLM"/>
    </source>
</evidence>
<gene>
    <name evidence="2" type="ORF">ENSA5_15060</name>
</gene>
<protein>
    <recommendedName>
        <fullName evidence="4">Lipoprotein</fullName>
    </recommendedName>
</protein>
<keyword evidence="3" id="KW-1185">Reference proteome</keyword>
<proteinExistence type="predicted"/>
<comment type="caution">
    <text evidence="2">The sequence shown here is derived from an EMBL/GenBank/DDBJ whole genome shotgun (WGS) entry which is preliminary data.</text>
</comment>
<evidence type="ECO:0000313" key="3">
    <source>
        <dbReference type="Proteomes" id="UP000237968"/>
    </source>
</evidence>
<dbReference type="AlphaFoldDB" id="A0A2S9YEP4"/>
<dbReference type="Proteomes" id="UP000237968">
    <property type="component" value="Unassembled WGS sequence"/>
</dbReference>
<feature type="region of interest" description="Disordered" evidence="1">
    <location>
        <begin position="49"/>
        <end position="68"/>
    </location>
</feature>
<accession>A0A2S9YEP4</accession>
<evidence type="ECO:0000256" key="1">
    <source>
        <dbReference type="SAM" id="MobiDB-lite"/>
    </source>
</evidence>
<dbReference type="EMBL" id="PVNK01000081">
    <property type="protein sequence ID" value="PRQ03476.1"/>
    <property type="molecule type" value="Genomic_DNA"/>
</dbReference>
<reference evidence="2 3" key="1">
    <citation type="submission" date="2018-03" db="EMBL/GenBank/DDBJ databases">
        <title>Draft Genome Sequences of the Obligatory Marine Myxobacteria Enhygromyxa salina SWB005.</title>
        <authorList>
            <person name="Poehlein A."/>
            <person name="Moghaddam J.A."/>
            <person name="Harms H."/>
            <person name="Alanjari M."/>
            <person name="Koenig G.M."/>
            <person name="Daniel R."/>
            <person name="Schaeberle T.F."/>
        </authorList>
    </citation>
    <scope>NUCLEOTIDE SEQUENCE [LARGE SCALE GENOMIC DNA]</scope>
    <source>
        <strain evidence="2 3">SWB005</strain>
    </source>
</reference>
<organism evidence="2 3">
    <name type="scientific">Enhygromyxa salina</name>
    <dbReference type="NCBI Taxonomy" id="215803"/>
    <lineage>
        <taxon>Bacteria</taxon>
        <taxon>Pseudomonadati</taxon>
        <taxon>Myxococcota</taxon>
        <taxon>Polyangia</taxon>
        <taxon>Nannocystales</taxon>
        <taxon>Nannocystaceae</taxon>
        <taxon>Enhygromyxa</taxon>
    </lineage>
</organism>
<evidence type="ECO:0000313" key="2">
    <source>
        <dbReference type="EMBL" id="PRQ03476.1"/>
    </source>
</evidence>
<sequence length="404" mass="42321">MALRYAPRPPWQTRLASLSLCGLTLLASGCPDPEARFNEFLEASEDHRLDAGEGEGDGDGDGDTGVEGIPDMNGTYLFAVETNLGPDLPMQFSTTISNMVIAEDGSGATADFSFQPLSLDQGETLTPRECVGEPLNYEGVEFDADGNYEIDMGLVKVTGAANPITGSDIEATLVTTGRIVHSNALCGDVAGMVTVPLEAPLEPGSFFGALRIDDDGCDPATLPTTFPYRCEMVPPADSPDLPDVTGNFLFAVETNLGPDLPMQFATTVTFTASADGLGGVADFSFQPLSLDQGEILTPREFVGDPLVFDDIPIAADGSFEVDMGLVKVTGAANPITGSDIEATLLISGEVLDMDTMCGDVAGMVTVPLEAPLEPGSFFAASRLADDGSDPSTLPTDFPYKCSQI</sequence>